<feature type="signal peptide" evidence="1">
    <location>
        <begin position="1"/>
        <end position="20"/>
    </location>
</feature>
<organism evidence="3 4">
    <name type="scientific">Lysobacter antibioticus</name>
    <dbReference type="NCBI Taxonomy" id="84531"/>
    <lineage>
        <taxon>Bacteria</taxon>
        <taxon>Pseudomonadati</taxon>
        <taxon>Pseudomonadota</taxon>
        <taxon>Gammaproteobacteria</taxon>
        <taxon>Lysobacterales</taxon>
        <taxon>Lysobacteraceae</taxon>
        <taxon>Lysobacter</taxon>
    </lineage>
</organism>
<dbReference type="STRING" id="84531.LA76x_2508"/>
<feature type="chain" id="PRO_5009798131" description="DUF4097 domain-containing protein" evidence="1">
    <location>
        <begin position="21"/>
        <end position="255"/>
    </location>
</feature>
<evidence type="ECO:0000313" key="3">
    <source>
        <dbReference type="EMBL" id="ALN80638.1"/>
    </source>
</evidence>
<dbReference type="KEGG" id="laq:GLA29479_1136"/>
<dbReference type="eggNOG" id="COG3595">
    <property type="taxonomic scope" value="Bacteria"/>
</dbReference>
<name>A0A0S2FAS5_LYSAN</name>
<dbReference type="Gene3D" id="2.160.20.120">
    <property type="match status" value="1"/>
</dbReference>
<gene>
    <name evidence="3" type="ORF">LA76x_2508</name>
</gene>
<dbReference type="OrthoDB" id="5944342at2"/>
<dbReference type="Pfam" id="PF13349">
    <property type="entry name" value="DUF4097"/>
    <property type="match status" value="1"/>
</dbReference>
<sequence length="255" mass="26348">MRHTIPLLALALSLPFSAQAAERCEFSSPRNLQLDLTGVKAVVFDIGPDELSVTGSPGAKAAVSGRACASNAADLPGMTVTQKRVGDKLVVLAEHRSNINFGLNRYSYMKLQATVPDTMMVQLKVGSGDVDVDRVASLSADVGSGDIKVSNVRGLATADVGSGDVDFQDIGSLQLISLGSGDLTAKRIARDAKLGSIGSGDVELSNVGGSVELSRIGSGDLEVNDVRGDLRVHSIGSGSVSHNGVAGRVHLPQDD</sequence>
<dbReference type="Proteomes" id="UP000060787">
    <property type="component" value="Chromosome"/>
</dbReference>
<feature type="domain" description="DUF4097" evidence="2">
    <location>
        <begin position="86"/>
        <end position="225"/>
    </location>
</feature>
<keyword evidence="4" id="KW-1185">Reference proteome</keyword>
<proteinExistence type="predicted"/>
<dbReference type="KEGG" id="lab:LA76x_2508"/>
<reference evidence="3 4" key="1">
    <citation type="journal article" date="2015" name="BMC Genomics">
        <title>Comparative genomics and metabolic profiling of the genus Lysobacter.</title>
        <authorList>
            <person name="de Bruijn I."/>
            <person name="Cheng X."/>
            <person name="de Jager V."/>
            <person name="Exposito R.G."/>
            <person name="Watrous J."/>
            <person name="Patel N."/>
            <person name="Postma J."/>
            <person name="Dorrestein P.C."/>
            <person name="Kobayashi D."/>
            <person name="Raaijmakers J.M."/>
        </authorList>
    </citation>
    <scope>NUCLEOTIDE SEQUENCE [LARGE SCALE GENOMIC DNA]</scope>
    <source>
        <strain evidence="3 4">76</strain>
    </source>
</reference>
<dbReference type="EMBL" id="CP011129">
    <property type="protein sequence ID" value="ALN80638.1"/>
    <property type="molecule type" value="Genomic_DNA"/>
</dbReference>
<dbReference type="RefSeq" id="WP_057917884.1">
    <property type="nucleotide sequence ID" value="NZ_CP011129.1"/>
</dbReference>
<dbReference type="AlphaFoldDB" id="A0A0S2FAS5"/>
<evidence type="ECO:0000259" key="2">
    <source>
        <dbReference type="Pfam" id="PF13349"/>
    </source>
</evidence>
<evidence type="ECO:0000313" key="4">
    <source>
        <dbReference type="Proteomes" id="UP000060787"/>
    </source>
</evidence>
<dbReference type="PATRIC" id="fig|84531.7.peg.1128"/>
<evidence type="ECO:0000256" key="1">
    <source>
        <dbReference type="SAM" id="SignalP"/>
    </source>
</evidence>
<keyword evidence="1" id="KW-0732">Signal</keyword>
<accession>A0A0S2FAS5</accession>
<protein>
    <recommendedName>
        <fullName evidence="2">DUF4097 domain-containing protein</fullName>
    </recommendedName>
</protein>
<dbReference type="InterPro" id="IPR025164">
    <property type="entry name" value="Toastrack_DUF4097"/>
</dbReference>